<gene>
    <name evidence="14" type="primary">Rx2</name>
    <name evidence="14" type="ORF">MIOMAC_R11499</name>
</gene>
<evidence type="ECO:0000256" key="5">
    <source>
        <dbReference type="ARBA" id="ARBA00023125"/>
    </source>
</evidence>
<evidence type="ECO:0000256" key="9">
    <source>
        <dbReference type="PROSITE-ProRule" id="PRU00108"/>
    </source>
</evidence>
<dbReference type="PROSITE" id="PS00027">
    <property type="entry name" value="HOMEOBOX_1"/>
    <property type="match status" value="1"/>
</dbReference>
<dbReference type="SUPFAM" id="SSF46689">
    <property type="entry name" value="Homeodomain-like"/>
    <property type="match status" value="1"/>
</dbReference>
<accession>A0A7K5KJX8</accession>
<dbReference type="PANTHER" id="PTHR46271">
    <property type="entry name" value="HOMEOBOX PROTEIN, PUTATIVE-RELATED"/>
    <property type="match status" value="1"/>
</dbReference>
<comment type="similarity">
    <text evidence="2">Belongs to the paired homeobox family. Bicoid subfamily.</text>
</comment>
<keyword evidence="3" id="KW-0217">Developmental protein</keyword>
<dbReference type="InterPro" id="IPR009057">
    <property type="entry name" value="Homeodomain-like_sf"/>
</dbReference>
<feature type="region of interest" description="Disordered" evidence="11">
    <location>
        <begin position="44"/>
        <end position="106"/>
    </location>
</feature>
<feature type="DNA-binding region" description="Homeobox" evidence="9">
    <location>
        <begin position="154"/>
        <end position="213"/>
    </location>
</feature>
<dbReference type="GO" id="GO:0000981">
    <property type="term" value="F:DNA-binding transcription factor activity, RNA polymerase II-specific"/>
    <property type="evidence" value="ECO:0007669"/>
    <property type="project" value="InterPro"/>
</dbReference>
<comment type="subcellular location">
    <subcellularLocation>
        <location evidence="1 9 10">Nucleus</location>
    </subcellularLocation>
</comment>
<dbReference type="PROSITE" id="PS50071">
    <property type="entry name" value="HOMEOBOX_2"/>
    <property type="match status" value="1"/>
</dbReference>
<evidence type="ECO:0000256" key="2">
    <source>
        <dbReference type="ARBA" id="ARBA00006503"/>
    </source>
</evidence>
<keyword evidence="6 9" id="KW-0371">Homeobox</keyword>
<dbReference type="InterPro" id="IPR001356">
    <property type="entry name" value="HD"/>
</dbReference>
<dbReference type="Pfam" id="PF03826">
    <property type="entry name" value="OAR"/>
    <property type="match status" value="1"/>
</dbReference>
<protein>
    <submittedName>
        <fullName evidence="14">RX2 protein</fullName>
    </submittedName>
</protein>
<proteinExistence type="inferred from homology"/>
<evidence type="ECO:0000256" key="7">
    <source>
        <dbReference type="ARBA" id="ARBA00023163"/>
    </source>
</evidence>
<feature type="non-terminal residue" evidence="14">
    <location>
        <position position="353"/>
    </location>
</feature>
<sequence length="353" mass="37938">MHPHGVPLAMAEGSFSLAAPAARSPGGHPSRLHSIEAILGFPKEDGLLGAFPPDKEAAERRGSRHCLAKLPGEPPPPPAEPQGRCQGERRAGKEGLSCGEGGTGRAKALLPGGKKALLTGPSAPFAEPFCPGSASPELPAEAKAADEEPPKKKHRRNRTTFTTYQLHELERAFEKSHYPDVYSREELAMKVNLPEVRVQVWFQNRRAKWRRQEKLEVTSMKLQDSPILSFSRSPQATPMGALSGNLPLETWLSSPVPSGATLQSLPGFVASPQSLPGSYTPPPFLNSPAVSHPLQPLGALGPPPPPPPPYQCGATFADKFPLDEADPRNTSIAALRLKAKEHIQSIGKPWQTI</sequence>
<evidence type="ECO:0000256" key="4">
    <source>
        <dbReference type="ARBA" id="ARBA00023015"/>
    </source>
</evidence>
<feature type="region of interest" description="Disordered" evidence="11">
    <location>
        <begin position="131"/>
        <end position="156"/>
    </location>
</feature>
<dbReference type="GO" id="GO:0000978">
    <property type="term" value="F:RNA polymerase II cis-regulatory region sequence-specific DNA binding"/>
    <property type="evidence" value="ECO:0007669"/>
    <property type="project" value="TreeGrafter"/>
</dbReference>
<dbReference type="AlphaFoldDB" id="A0A7K5KJX8"/>
<evidence type="ECO:0000313" key="15">
    <source>
        <dbReference type="Proteomes" id="UP000525714"/>
    </source>
</evidence>
<feature type="domain" description="OAR" evidence="13">
    <location>
        <begin position="330"/>
        <end position="343"/>
    </location>
</feature>
<dbReference type="CDD" id="cd00086">
    <property type="entry name" value="homeodomain"/>
    <property type="match status" value="1"/>
</dbReference>
<dbReference type="InterPro" id="IPR017970">
    <property type="entry name" value="Homeobox_CS"/>
</dbReference>
<dbReference type="EMBL" id="VYZC01001137">
    <property type="protein sequence ID" value="NWT06530.1"/>
    <property type="molecule type" value="Genomic_DNA"/>
</dbReference>
<dbReference type="PROSITE" id="PS50803">
    <property type="entry name" value="OAR"/>
    <property type="match status" value="1"/>
</dbReference>
<dbReference type="PANTHER" id="PTHR46271:SF3">
    <property type="entry name" value="RETINAL HOMEOBOX PROTEIN RX"/>
    <property type="match status" value="1"/>
</dbReference>
<feature type="compositionally biased region" description="Pro residues" evidence="11">
    <location>
        <begin position="301"/>
        <end position="310"/>
    </location>
</feature>
<evidence type="ECO:0000259" key="12">
    <source>
        <dbReference type="PROSITE" id="PS50071"/>
    </source>
</evidence>
<evidence type="ECO:0000256" key="11">
    <source>
        <dbReference type="SAM" id="MobiDB-lite"/>
    </source>
</evidence>
<evidence type="ECO:0000313" key="14">
    <source>
        <dbReference type="EMBL" id="NWT06530.1"/>
    </source>
</evidence>
<evidence type="ECO:0000256" key="8">
    <source>
        <dbReference type="ARBA" id="ARBA00023242"/>
    </source>
</evidence>
<evidence type="ECO:0000256" key="1">
    <source>
        <dbReference type="ARBA" id="ARBA00004123"/>
    </source>
</evidence>
<keyword evidence="5 9" id="KW-0238">DNA-binding</keyword>
<feature type="domain" description="Homeobox" evidence="12">
    <location>
        <begin position="152"/>
        <end position="212"/>
    </location>
</feature>
<keyword evidence="15" id="KW-1185">Reference proteome</keyword>
<keyword evidence="8 9" id="KW-0539">Nucleus</keyword>
<evidence type="ECO:0000256" key="6">
    <source>
        <dbReference type="ARBA" id="ARBA00023155"/>
    </source>
</evidence>
<dbReference type="InterPro" id="IPR003654">
    <property type="entry name" value="OAR_dom"/>
</dbReference>
<organism evidence="14 15">
    <name type="scientific">Mionectes macconnelli</name>
    <name type="common">McConnell's flycatcher</name>
    <dbReference type="NCBI Taxonomy" id="254557"/>
    <lineage>
        <taxon>Eukaryota</taxon>
        <taxon>Metazoa</taxon>
        <taxon>Chordata</taxon>
        <taxon>Craniata</taxon>
        <taxon>Vertebrata</taxon>
        <taxon>Euteleostomi</taxon>
        <taxon>Archelosauria</taxon>
        <taxon>Archosauria</taxon>
        <taxon>Dinosauria</taxon>
        <taxon>Saurischia</taxon>
        <taxon>Theropoda</taxon>
        <taxon>Coelurosauria</taxon>
        <taxon>Aves</taxon>
        <taxon>Neognathae</taxon>
        <taxon>Neoaves</taxon>
        <taxon>Telluraves</taxon>
        <taxon>Australaves</taxon>
        <taxon>Passeriformes</taxon>
        <taxon>Tyrannidae</taxon>
        <taxon>Mionectes</taxon>
    </lineage>
</organism>
<feature type="non-terminal residue" evidence="14">
    <location>
        <position position="1"/>
    </location>
</feature>
<evidence type="ECO:0000256" key="10">
    <source>
        <dbReference type="RuleBase" id="RU000682"/>
    </source>
</evidence>
<keyword evidence="7" id="KW-0804">Transcription</keyword>
<feature type="region of interest" description="Disordered" evidence="11">
    <location>
        <begin position="279"/>
        <end position="325"/>
    </location>
</feature>
<dbReference type="SMART" id="SM00389">
    <property type="entry name" value="HOX"/>
    <property type="match status" value="1"/>
</dbReference>
<evidence type="ECO:0000259" key="13">
    <source>
        <dbReference type="PROSITE" id="PS50803"/>
    </source>
</evidence>
<dbReference type="FunFam" id="1.10.10.60:FF:000071">
    <property type="entry name" value="Retinal homeobox gene 2"/>
    <property type="match status" value="1"/>
</dbReference>
<reference evidence="14 15" key="1">
    <citation type="submission" date="2019-09" db="EMBL/GenBank/DDBJ databases">
        <title>Bird 10,000 Genomes (B10K) Project - Family phase.</title>
        <authorList>
            <person name="Zhang G."/>
        </authorList>
    </citation>
    <scope>NUCLEOTIDE SEQUENCE [LARGE SCALE GENOMIC DNA]</scope>
    <source>
        <strain evidence="14">B10K-DU-003-16</strain>
        <tissue evidence="14">Mixed tissue sample</tissue>
    </source>
</reference>
<dbReference type="GO" id="GO:0005634">
    <property type="term" value="C:nucleus"/>
    <property type="evidence" value="ECO:0007669"/>
    <property type="project" value="UniProtKB-SubCell"/>
</dbReference>
<dbReference type="Pfam" id="PF00046">
    <property type="entry name" value="Homeodomain"/>
    <property type="match status" value="1"/>
</dbReference>
<dbReference type="GO" id="GO:0045944">
    <property type="term" value="P:positive regulation of transcription by RNA polymerase II"/>
    <property type="evidence" value="ECO:0007669"/>
    <property type="project" value="InterPro"/>
</dbReference>
<keyword evidence="4" id="KW-0805">Transcription regulation</keyword>
<dbReference type="Gene3D" id="1.10.10.60">
    <property type="entry name" value="Homeodomain-like"/>
    <property type="match status" value="1"/>
</dbReference>
<comment type="caution">
    <text evidence="14">The sequence shown here is derived from an EMBL/GenBank/DDBJ whole genome shotgun (WGS) entry which is preliminary data.</text>
</comment>
<evidence type="ECO:0000256" key="3">
    <source>
        <dbReference type="ARBA" id="ARBA00022473"/>
    </source>
</evidence>
<dbReference type="InterPro" id="IPR043562">
    <property type="entry name" value="RAX/RAX2"/>
</dbReference>
<name>A0A7K5KJX8_9TYRA</name>
<dbReference type="Proteomes" id="UP000525714">
    <property type="component" value="Unassembled WGS sequence"/>
</dbReference>